<reference evidence="1 2" key="1">
    <citation type="submission" date="2021-06" db="EMBL/GenBank/DDBJ databases">
        <title>Caerostris extrusa draft genome.</title>
        <authorList>
            <person name="Kono N."/>
            <person name="Arakawa K."/>
        </authorList>
    </citation>
    <scope>NUCLEOTIDE SEQUENCE [LARGE SCALE GENOMIC DNA]</scope>
</reference>
<evidence type="ECO:0000313" key="2">
    <source>
        <dbReference type="Proteomes" id="UP001054945"/>
    </source>
</evidence>
<accession>A0AAV4WQU3</accession>
<organism evidence="1 2">
    <name type="scientific">Caerostris extrusa</name>
    <name type="common">Bark spider</name>
    <name type="synonym">Caerostris bankana</name>
    <dbReference type="NCBI Taxonomy" id="172846"/>
    <lineage>
        <taxon>Eukaryota</taxon>
        <taxon>Metazoa</taxon>
        <taxon>Ecdysozoa</taxon>
        <taxon>Arthropoda</taxon>
        <taxon>Chelicerata</taxon>
        <taxon>Arachnida</taxon>
        <taxon>Araneae</taxon>
        <taxon>Araneomorphae</taxon>
        <taxon>Entelegynae</taxon>
        <taxon>Araneoidea</taxon>
        <taxon>Araneidae</taxon>
        <taxon>Caerostris</taxon>
    </lineage>
</organism>
<dbReference type="Proteomes" id="UP001054945">
    <property type="component" value="Unassembled WGS sequence"/>
</dbReference>
<proteinExistence type="predicted"/>
<protein>
    <submittedName>
        <fullName evidence="1">Uncharacterized protein</fullName>
    </submittedName>
</protein>
<keyword evidence="2" id="KW-1185">Reference proteome</keyword>
<gene>
    <name evidence="1" type="ORF">CEXT_729561</name>
</gene>
<sequence length="88" mass="9778">MPEKISTTIDGGHFFWGNGKDHNKAMSVFVSNKRFDVFMLPHLFAKTHSASCQRSLQPSTEGISFGEWEVISAEKTKSAARAVKKAAY</sequence>
<dbReference type="EMBL" id="BPLR01016546">
    <property type="protein sequence ID" value="GIY84703.1"/>
    <property type="molecule type" value="Genomic_DNA"/>
</dbReference>
<dbReference type="AlphaFoldDB" id="A0AAV4WQU3"/>
<name>A0AAV4WQU3_CAEEX</name>
<evidence type="ECO:0000313" key="1">
    <source>
        <dbReference type="EMBL" id="GIY84703.1"/>
    </source>
</evidence>
<comment type="caution">
    <text evidence="1">The sequence shown here is derived from an EMBL/GenBank/DDBJ whole genome shotgun (WGS) entry which is preliminary data.</text>
</comment>